<evidence type="ECO:0000256" key="11">
    <source>
        <dbReference type="ARBA" id="ARBA00023303"/>
    </source>
</evidence>
<keyword evidence="3" id="KW-0813">Transport</keyword>
<dbReference type="PANTHER" id="PTHR46480:SF1">
    <property type="entry name" value="VOLTAGE-GATED HYDROGEN CHANNEL 1"/>
    <property type="match status" value="1"/>
</dbReference>
<feature type="transmembrane region" description="Helical" evidence="13">
    <location>
        <begin position="108"/>
        <end position="129"/>
    </location>
</feature>
<evidence type="ECO:0000256" key="9">
    <source>
        <dbReference type="ARBA" id="ARBA00023065"/>
    </source>
</evidence>
<keyword evidence="7 13" id="KW-1133">Transmembrane helix</keyword>
<dbReference type="Proteomes" id="UP000677228">
    <property type="component" value="Unassembled WGS sequence"/>
</dbReference>
<protein>
    <recommendedName>
        <fullName evidence="2">Voltage-gated hydrogen channel 1</fullName>
    </recommendedName>
    <alternativeName>
        <fullName evidence="12">Hydrogen voltage-gated channel 1</fullName>
    </alternativeName>
</protein>
<keyword evidence="8" id="KW-0175">Coiled coil</keyword>
<evidence type="ECO:0000256" key="12">
    <source>
        <dbReference type="ARBA" id="ARBA00031989"/>
    </source>
</evidence>
<dbReference type="AlphaFoldDB" id="A0A8S2F301"/>
<dbReference type="SUPFAM" id="SSF81324">
    <property type="entry name" value="Voltage-gated potassium channels"/>
    <property type="match status" value="1"/>
</dbReference>
<evidence type="ECO:0000256" key="2">
    <source>
        <dbReference type="ARBA" id="ARBA00015897"/>
    </source>
</evidence>
<sequence length="271" mass="32519">MYYNTAEEKLNENSAEDRPSEMILDAHRTQKVHTVDDDNLNCCLKWWHQGFSHQRHICHVVEQTYFHLLIIFFVIIDCILIIIEIMIDFIKLKRECEEHEHRNEHIEITMEICHYLSIAILSLFVIEIIVKIYAFARNFWNFHQNKMEYLDSIIVLVSLGIDLYFLRGEEAVIGHRTLLIISFRLWRFVRIINIKKYVILVHRLLAIIIQKTQYTQQIIDDDNNDRVKEKLDLIIKKFQEIDQTCEQEINKLNHELKVIAQVADQLQTIEF</sequence>
<evidence type="ECO:0000256" key="8">
    <source>
        <dbReference type="ARBA" id="ARBA00023054"/>
    </source>
</evidence>
<keyword evidence="4" id="KW-1003">Cell membrane</keyword>
<comment type="caution">
    <text evidence="15">The sequence shown here is derived from an EMBL/GenBank/DDBJ whole genome shotgun (WGS) entry which is preliminary data.</text>
</comment>
<dbReference type="GO" id="GO:0034702">
    <property type="term" value="C:monoatomic ion channel complex"/>
    <property type="evidence" value="ECO:0007669"/>
    <property type="project" value="UniProtKB-KW"/>
</dbReference>
<keyword evidence="9" id="KW-0406">Ion transport</keyword>
<evidence type="ECO:0000256" key="13">
    <source>
        <dbReference type="SAM" id="Phobius"/>
    </source>
</evidence>
<keyword evidence="10 13" id="KW-0472">Membrane</keyword>
<dbReference type="InterPro" id="IPR027359">
    <property type="entry name" value="Volt_channel_dom_sf"/>
</dbReference>
<evidence type="ECO:0000313" key="16">
    <source>
        <dbReference type="EMBL" id="CAF4189912.1"/>
    </source>
</evidence>
<evidence type="ECO:0000256" key="4">
    <source>
        <dbReference type="ARBA" id="ARBA00022475"/>
    </source>
</evidence>
<evidence type="ECO:0000256" key="3">
    <source>
        <dbReference type="ARBA" id="ARBA00022448"/>
    </source>
</evidence>
<reference evidence="15" key="1">
    <citation type="submission" date="2021-02" db="EMBL/GenBank/DDBJ databases">
        <authorList>
            <person name="Nowell W R."/>
        </authorList>
    </citation>
    <scope>NUCLEOTIDE SEQUENCE</scope>
</reference>
<accession>A0A8S2F301</accession>
<dbReference type="GO" id="GO:0030171">
    <property type="term" value="F:voltage-gated proton channel activity"/>
    <property type="evidence" value="ECO:0007669"/>
    <property type="project" value="InterPro"/>
</dbReference>
<proteinExistence type="predicted"/>
<comment type="subcellular location">
    <subcellularLocation>
        <location evidence="1">Cell membrane</location>
        <topology evidence="1">Multi-pass membrane protein</topology>
    </subcellularLocation>
</comment>
<evidence type="ECO:0000256" key="7">
    <source>
        <dbReference type="ARBA" id="ARBA00022989"/>
    </source>
</evidence>
<evidence type="ECO:0000259" key="14">
    <source>
        <dbReference type="Pfam" id="PF00520"/>
    </source>
</evidence>
<organism evidence="15 17">
    <name type="scientific">Didymodactylos carnosus</name>
    <dbReference type="NCBI Taxonomy" id="1234261"/>
    <lineage>
        <taxon>Eukaryota</taxon>
        <taxon>Metazoa</taxon>
        <taxon>Spiralia</taxon>
        <taxon>Gnathifera</taxon>
        <taxon>Rotifera</taxon>
        <taxon>Eurotatoria</taxon>
        <taxon>Bdelloidea</taxon>
        <taxon>Philodinida</taxon>
        <taxon>Philodinidae</taxon>
        <taxon>Didymodactylos</taxon>
    </lineage>
</organism>
<gene>
    <name evidence="15" type="ORF">OVA965_LOCUS32131</name>
    <name evidence="16" type="ORF">TMI583_LOCUS32983</name>
</gene>
<evidence type="ECO:0000256" key="5">
    <source>
        <dbReference type="ARBA" id="ARBA00022692"/>
    </source>
</evidence>
<feature type="domain" description="Ion transport" evidence="14">
    <location>
        <begin position="64"/>
        <end position="208"/>
    </location>
</feature>
<dbReference type="Proteomes" id="UP000682733">
    <property type="component" value="Unassembled WGS sequence"/>
</dbReference>
<dbReference type="Gene3D" id="1.20.120.350">
    <property type="entry name" value="Voltage-gated potassium channels. Chain C"/>
    <property type="match status" value="1"/>
</dbReference>
<name>A0A8S2F301_9BILA</name>
<dbReference type="Pfam" id="PF00520">
    <property type="entry name" value="Ion_trans"/>
    <property type="match status" value="1"/>
</dbReference>
<keyword evidence="11" id="KW-0407">Ion channel</keyword>
<dbReference type="EMBL" id="CAJOBA010046471">
    <property type="protein sequence ID" value="CAF4189912.1"/>
    <property type="molecule type" value="Genomic_DNA"/>
</dbReference>
<keyword evidence="5 13" id="KW-0812">Transmembrane</keyword>
<evidence type="ECO:0000313" key="17">
    <source>
        <dbReference type="Proteomes" id="UP000677228"/>
    </source>
</evidence>
<dbReference type="EMBL" id="CAJNOK010024782">
    <property type="protein sequence ID" value="CAF1381503.1"/>
    <property type="molecule type" value="Genomic_DNA"/>
</dbReference>
<keyword evidence="6" id="KW-0851">Voltage-gated channel</keyword>
<evidence type="ECO:0000256" key="1">
    <source>
        <dbReference type="ARBA" id="ARBA00004651"/>
    </source>
</evidence>
<dbReference type="InterPro" id="IPR005821">
    <property type="entry name" value="Ion_trans_dom"/>
</dbReference>
<evidence type="ECO:0000256" key="6">
    <source>
        <dbReference type="ARBA" id="ARBA00022882"/>
    </source>
</evidence>
<feature type="transmembrane region" description="Helical" evidence="13">
    <location>
        <begin position="65"/>
        <end position="87"/>
    </location>
</feature>
<evidence type="ECO:0000313" key="15">
    <source>
        <dbReference type="EMBL" id="CAF1381503.1"/>
    </source>
</evidence>
<dbReference type="PANTHER" id="PTHR46480">
    <property type="entry name" value="F20B24.22"/>
    <property type="match status" value="1"/>
</dbReference>
<evidence type="ECO:0000256" key="10">
    <source>
        <dbReference type="ARBA" id="ARBA00023136"/>
    </source>
</evidence>
<dbReference type="GO" id="GO:0005886">
    <property type="term" value="C:plasma membrane"/>
    <property type="evidence" value="ECO:0007669"/>
    <property type="project" value="UniProtKB-SubCell"/>
</dbReference>
<dbReference type="InterPro" id="IPR031846">
    <property type="entry name" value="Hvcn1"/>
</dbReference>